<dbReference type="SUPFAM" id="SSF51735">
    <property type="entry name" value="NAD(P)-binding Rossmann-fold domains"/>
    <property type="match status" value="1"/>
</dbReference>
<dbReference type="RefSeq" id="WP_152216323.1">
    <property type="nucleotide sequence ID" value="NZ_WESC01000008.1"/>
</dbReference>
<comment type="similarity">
    <text evidence="1 3">Belongs to the short-chain dehydrogenases/reductases (SDR) family.</text>
</comment>
<dbReference type="Gene3D" id="3.40.50.720">
    <property type="entry name" value="NAD(P)-binding Rossmann-like Domain"/>
    <property type="match status" value="1"/>
</dbReference>
<dbReference type="EMBL" id="WESC01000008">
    <property type="protein sequence ID" value="KAB7739944.1"/>
    <property type="molecule type" value="Genomic_DNA"/>
</dbReference>
<sequence length="275" mass="29876">MTTGNDQKTRTALVTGASAGIGRELALVFAEHGFDLVLVARRKERLEALAQEVQGKFGVKAHIMTIDLANPAAPRQIFDEMARRHIMVDALVNNAGFSVPGYFRDTHWEDQKGLIQVMVTAVAELCHLFGPGMAARRYGRIINVASLAGHLPGAAGGTLYAAAKAFVIKMSESLALENINNNVHVTALCPGFTYSEFHDVAGNREEMNKLPKIIWMTGDVVARQAFDAVMAGRPVIINGGINNFIALLARLLPQRLVHSLMARNQRNAKAKPRAA</sequence>
<reference evidence="4 5" key="1">
    <citation type="submission" date="2019-09" db="EMBL/GenBank/DDBJ databases">
        <title>Parvibaculum sedimenti sp. nov., isolated from sediment.</title>
        <authorList>
            <person name="Wang Y."/>
        </authorList>
    </citation>
    <scope>NUCLEOTIDE SEQUENCE [LARGE SCALE GENOMIC DNA]</scope>
    <source>
        <strain evidence="4 5">HXT-9</strain>
    </source>
</reference>
<comment type="caution">
    <text evidence="4">The sequence shown here is derived from an EMBL/GenBank/DDBJ whole genome shotgun (WGS) entry which is preliminary data.</text>
</comment>
<gene>
    <name evidence="4" type="ORF">F2P47_10590</name>
</gene>
<protein>
    <submittedName>
        <fullName evidence="4">SDR family NAD(P)-dependent oxidoreductase</fullName>
    </submittedName>
</protein>
<dbReference type="InterPro" id="IPR002347">
    <property type="entry name" value="SDR_fam"/>
</dbReference>
<evidence type="ECO:0000313" key="5">
    <source>
        <dbReference type="Proteomes" id="UP000468901"/>
    </source>
</evidence>
<evidence type="ECO:0000313" key="4">
    <source>
        <dbReference type="EMBL" id="KAB7739944.1"/>
    </source>
</evidence>
<proteinExistence type="inferred from homology"/>
<name>A0A6N6VGQ2_9HYPH</name>
<evidence type="ECO:0000256" key="2">
    <source>
        <dbReference type="ARBA" id="ARBA00023002"/>
    </source>
</evidence>
<dbReference type="PRINTS" id="PR00081">
    <property type="entry name" value="GDHRDH"/>
</dbReference>
<dbReference type="GO" id="GO:0016020">
    <property type="term" value="C:membrane"/>
    <property type="evidence" value="ECO:0007669"/>
    <property type="project" value="TreeGrafter"/>
</dbReference>
<evidence type="ECO:0000256" key="1">
    <source>
        <dbReference type="ARBA" id="ARBA00006484"/>
    </source>
</evidence>
<organism evidence="4 5">
    <name type="scientific">Parvibaculum sedimenti</name>
    <dbReference type="NCBI Taxonomy" id="2608632"/>
    <lineage>
        <taxon>Bacteria</taxon>
        <taxon>Pseudomonadati</taxon>
        <taxon>Pseudomonadota</taxon>
        <taxon>Alphaproteobacteria</taxon>
        <taxon>Hyphomicrobiales</taxon>
        <taxon>Parvibaculaceae</taxon>
        <taxon>Parvibaculum</taxon>
    </lineage>
</organism>
<dbReference type="PRINTS" id="PR00080">
    <property type="entry name" value="SDRFAMILY"/>
</dbReference>
<dbReference type="Pfam" id="PF00106">
    <property type="entry name" value="adh_short"/>
    <property type="match status" value="1"/>
</dbReference>
<dbReference type="CDD" id="cd05233">
    <property type="entry name" value="SDR_c"/>
    <property type="match status" value="1"/>
</dbReference>
<keyword evidence="5" id="KW-1185">Reference proteome</keyword>
<dbReference type="PIRSF" id="PIRSF000126">
    <property type="entry name" value="11-beta-HSD1"/>
    <property type="match status" value="1"/>
</dbReference>
<dbReference type="PANTHER" id="PTHR44196">
    <property type="entry name" value="DEHYDROGENASE/REDUCTASE SDR FAMILY MEMBER 7B"/>
    <property type="match status" value="1"/>
</dbReference>
<evidence type="ECO:0000256" key="3">
    <source>
        <dbReference type="RuleBase" id="RU000363"/>
    </source>
</evidence>
<dbReference type="Proteomes" id="UP000468901">
    <property type="component" value="Unassembled WGS sequence"/>
</dbReference>
<dbReference type="InterPro" id="IPR036291">
    <property type="entry name" value="NAD(P)-bd_dom_sf"/>
</dbReference>
<keyword evidence="2" id="KW-0560">Oxidoreductase</keyword>
<dbReference type="PANTHER" id="PTHR44196:SF2">
    <property type="entry name" value="SHORT-CHAIN DEHYDROGENASE-RELATED"/>
    <property type="match status" value="1"/>
</dbReference>
<dbReference type="AlphaFoldDB" id="A0A6N6VGQ2"/>
<accession>A0A6N6VGQ2</accession>
<dbReference type="GO" id="GO:0016491">
    <property type="term" value="F:oxidoreductase activity"/>
    <property type="evidence" value="ECO:0007669"/>
    <property type="project" value="UniProtKB-KW"/>
</dbReference>